<protein>
    <submittedName>
        <fullName evidence="3">Uncharacterized protein</fullName>
    </submittedName>
</protein>
<feature type="region of interest" description="Disordered" evidence="2">
    <location>
        <begin position="524"/>
        <end position="545"/>
    </location>
</feature>
<proteinExistence type="predicted"/>
<evidence type="ECO:0000313" key="3">
    <source>
        <dbReference type="EMBL" id="KIM37570.1"/>
    </source>
</evidence>
<feature type="region of interest" description="Disordered" evidence="2">
    <location>
        <begin position="642"/>
        <end position="685"/>
    </location>
</feature>
<keyword evidence="1" id="KW-0175">Coiled coil</keyword>
<dbReference type="OrthoDB" id="2683861at2759"/>
<organism evidence="3 4">
    <name type="scientific">Hebeloma cylindrosporum</name>
    <dbReference type="NCBI Taxonomy" id="76867"/>
    <lineage>
        <taxon>Eukaryota</taxon>
        <taxon>Fungi</taxon>
        <taxon>Dikarya</taxon>
        <taxon>Basidiomycota</taxon>
        <taxon>Agaricomycotina</taxon>
        <taxon>Agaricomycetes</taxon>
        <taxon>Agaricomycetidae</taxon>
        <taxon>Agaricales</taxon>
        <taxon>Agaricineae</taxon>
        <taxon>Hymenogastraceae</taxon>
        <taxon>Hebeloma</taxon>
    </lineage>
</organism>
<reference evidence="3 4" key="1">
    <citation type="submission" date="2014-04" db="EMBL/GenBank/DDBJ databases">
        <authorList>
            <consortium name="DOE Joint Genome Institute"/>
            <person name="Kuo A."/>
            <person name="Gay G."/>
            <person name="Dore J."/>
            <person name="Kohler A."/>
            <person name="Nagy L.G."/>
            <person name="Floudas D."/>
            <person name="Copeland A."/>
            <person name="Barry K.W."/>
            <person name="Cichocki N."/>
            <person name="Veneault-Fourrey C."/>
            <person name="LaButti K."/>
            <person name="Lindquist E.A."/>
            <person name="Lipzen A."/>
            <person name="Lundell T."/>
            <person name="Morin E."/>
            <person name="Murat C."/>
            <person name="Sun H."/>
            <person name="Tunlid A."/>
            <person name="Henrissat B."/>
            <person name="Grigoriev I.V."/>
            <person name="Hibbett D.S."/>
            <person name="Martin F."/>
            <person name="Nordberg H.P."/>
            <person name="Cantor M.N."/>
            <person name="Hua S.X."/>
        </authorList>
    </citation>
    <scope>NUCLEOTIDE SEQUENCE [LARGE SCALE GENOMIC DNA]</scope>
    <source>
        <strain evidence="4">h7</strain>
    </source>
</reference>
<feature type="compositionally biased region" description="Low complexity" evidence="2">
    <location>
        <begin position="648"/>
        <end position="664"/>
    </location>
</feature>
<dbReference type="STRING" id="686832.A0A0C3BLJ7"/>
<feature type="coiled-coil region" evidence="1">
    <location>
        <begin position="153"/>
        <end position="193"/>
    </location>
</feature>
<keyword evidence="4" id="KW-1185">Reference proteome</keyword>
<sequence>MPGQARWATEEQTKFLVSHFSECVDIYSTSKSYAPFWAKIKVDWLKLFPVDAGSMFPLKSDNELTPEDEAAIGMAIKKLMKQIKDWFRWRVNPAAIVGGRRGRQKAAIEIPGRMRQLKPEEMYSKLFYKSKIKPRVDRADTKNMAKGDKLNLVKKLTREMYEAEEDSVKLEVMEKLEERAKSMEDAALDDQATPEQYHRAIQELPHTVSHFINGLERRTGWAFTILMGGPDPHLGGEISVGRFIHTVFPAESVRRSRALFSVEDHSDSEDNNCGSDGKDAFRGLINANGDRISPIASTSAKTVAAPKTVAALTTVAAPTVAAMKMAPKLKNPISTDENQHPANNLVQDLSGWNFSDPSLSLHFYPYPHINGNKTTNINFGPFSFSDSLDNSGSIQGSLTNLLWDDNAFLTFPSYASDLQCDMGLFPGPFLPTTTPTFGPFIGGANPSHLHPTPDLHALPLCDNNNPSPTNGVLLNVTDAHSVQGENEDPEATPPLDVPNTVSDLSGGQICLEASLSSANIDRTSSESSLPIQRTPKITPPLTLSSGFDDLFPGQISSTVRPSTATTPPMPTNYFGNPLGRNLLSEFGSQTVATLPTQSKSLMGHVSPPIVTGSHLPLSLPCGTPSPTLPGTTISAQTVIVQQRSPGASPTGSIFPTPSTSSISPAMPPSQSATAPFAPPADTRRSGRALVPSKRLEAMHEIGSNVPKGLPLTEQFPEKENFDPQAPPEWTSLAKEHLLTRDLGPDWQECVNMWLELESRLGYGTMTGTKNALPAIDLRPEEWNKWVNKSRNGRRKYEAVPTISDSAEFGIALTKWWHGMQPGFRKSEHDMPLPTYMASTPIMWDPLRKAGPNGLVSVLTMAVWWGQSLAARTRWQDDSSEEWKVFIVDVHRTLSEIAKTTTTERKKRGAPAGIEKKSKRTKV</sequence>
<evidence type="ECO:0000313" key="4">
    <source>
        <dbReference type="Proteomes" id="UP000053424"/>
    </source>
</evidence>
<reference evidence="4" key="2">
    <citation type="submission" date="2015-01" db="EMBL/GenBank/DDBJ databases">
        <title>Evolutionary Origins and Diversification of the Mycorrhizal Mutualists.</title>
        <authorList>
            <consortium name="DOE Joint Genome Institute"/>
            <consortium name="Mycorrhizal Genomics Consortium"/>
            <person name="Kohler A."/>
            <person name="Kuo A."/>
            <person name="Nagy L.G."/>
            <person name="Floudas D."/>
            <person name="Copeland A."/>
            <person name="Barry K.W."/>
            <person name="Cichocki N."/>
            <person name="Veneault-Fourrey C."/>
            <person name="LaButti K."/>
            <person name="Lindquist E.A."/>
            <person name="Lipzen A."/>
            <person name="Lundell T."/>
            <person name="Morin E."/>
            <person name="Murat C."/>
            <person name="Riley R."/>
            <person name="Ohm R."/>
            <person name="Sun H."/>
            <person name="Tunlid A."/>
            <person name="Henrissat B."/>
            <person name="Grigoriev I.V."/>
            <person name="Hibbett D.S."/>
            <person name="Martin F."/>
        </authorList>
    </citation>
    <scope>NUCLEOTIDE SEQUENCE [LARGE SCALE GENOMIC DNA]</scope>
    <source>
        <strain evidence="4">h7</strain>
    </source>
</reference>
<dbReference type="EMBL" id="KN831796">
    <property type="protein sequence ID" value="KIM37570.1"/>
    <property type="molecule type" value="Genomic_DNA"/>
</dbReference>
<evidence type="ECO:0000256" key="1">
    <source>
        <dbReference type="SAM" id="Coils"/>
    </source>
</evidence>
<accession>A0A0C3BLJ7</accession>
<dbReference type="HOGENOM" id="CLU_328721_0_0_1"/>
<name>A0A0C3BLJ7_HEBCY</name>
<feature type="region of interest" description="Disordered" evidence="2">
    <location>
        <begin position="900"/>
        <end position="922"/>
    </location>
</feature>
<dbReference type="Proteomes" id="UP000053424">
    <property type="component" value="Unassembled WGS sequence"/>
</dbReference>
<gene>
    <name evidence="3" type="ORF">M413DRAFT_13266</name>
</gene>
<evidence type="ECO:0000256" key="2">
    <source>
        <dbReference type="SAM" id="MobiDB-lite"/>
    </source>
</evidence>
<dbReference type="AlphaFoldDB" id="A0A0C3BLJ7"/>